<dbReference type="Pfam" id="PF13538">
    <property type="entry name" value="UvrD_C_2"/>
    <property type="match status" value="1"/>
</dbReference>
<dbReference type="InterPro" id="IPR006344">
    <property type="entry name" value="RecD"/>
</dbReference>
<dbReference type="GO" id="GO:0000724">
    <property type="term" value="P:double-strand break repair via homologous recombination"/>
    <property type="evidence" value="ECO:0007669"/>
    <property type="project" value="UniProtKB-UniRule"/>
</dbReference>
<dbReference type="Proteomes" id="UP000005317">
    <property type="component" value="Unassembled WGS sequence"/>
</dbReference>
<dbReference type="GO" id="GO:0008854">
    <property type="term" value="F:exodeoxyribonuclease V activity"/>
    <property type="evidence" value="ECO:0007669"/>
    <property type="project" value="InterPro"/>
</dbReference>
<dbReference type="GO" id="GO:0043139">
    <property type="term" value="F:5'-3' DNA helicase activity"/>
    <property type="evidence" value="ECO:0007669"/>
    <property type="project" value="UniProtKB-UniRule"/>
</dbReference>
<dbReference type="Pfam" id="PF13245">
    <property type="entry name" value="AAA_19"/>
    <property type="match status" value="1"/>
</dbReference>
<name>A0A656HCY5_THINJ</name>
<dbReference type="InterPro" id="IPR003593">
    <property type="entry name" value="AAA+_ATPase"/>
</dbReference>
<dbReference type="PANTHER" id="PTHR43788:SF6">
    <property type="entry name" value="DNA HELICASE B"/>
    <property type="match status" value="1"/>
</dbReference>
<keyword evidence="3" id="KW-0269">Exonuclease</keyword>
<comment type="similarity">
    <text evidence="3">Belongs to the RecD family.</text>
</comment>
<keyword evidence="3" id="KW-0413">Isomerase</keyword>
<dbReference type="EC" id="5.6.2.3" evidence="3"/>
<keyword evidence="3" id="KW-0540">Nuclease</keyword>
<comment type="miscellaneous">
    <text evidence="3">In the RecBCD complex, RecB has a slow 3'-5' helicase, an exonuclease activity and loads RecA onto ssDNA, RecD has a fast 5'-3' helicase activity, while RecC stimulates the ATPase and processivity of the RecB helicase and contributes to recognition of the Chi site.</text>
</comment>
<protein>
    <recommendedName>
        <fullName evidence="3">RecBCD enzyme subunit RecD</fullName>
        <ecNumber evidence="3">5.6.2.3</ecNumber>
    </recommendedName>
    <alternativeName>
        <fullName evidence="3">DNA 5'-3' helicase subunit RecD</fullName>
    </alternativeName>
    <alternativeName>
        <fullName evidence="3">Exonuclease V subunit RecD</fullName>
        <shortName evidence="3">ExoV subunit RecD</shortName>
    </alternativeName>
    <alternativeName>
        <fullName evidence="3">Helicase/nuclease RecBCD subunit RecD</fullName>
    </alternativeName>
</protein>
<comment type="catalytic activity">
    <reaction evidence="3">
        <text>ATP + H2O = ADP + phosphate + H(+)</text>
        <dbReference type="Rhea" id="RHEA:13065"/>
        <dbReference type="ChEBI" id="CHEBI:15377"/>
        <dbReference type="ChEBI" id="CHEBI:15378"/>
        <dbReference type="ChEBI" id="CHEBI:30616"/>
        <dbReference type="ChEBI" id="CHEBI:43474"/>
        <dbReference type="ChEBI" id="CHEBI:456216"/>
        <dbReference type="EC" id="5.6.2.3"/>
    </reaction>
</comment>
<dbReference type="InterPro" id="IPR027417">
    <property type="entry name" value="P-loop_NTPase"/>
</dbReference>
<evidence type="ECO:0000256" key="2">
    <source>
        <dbReference type="ARBA" id="ARBA00022840"/>
    </source>
</evidence>
<dbReference type="GO" id="GO:0016887">
    <property type="term" value="F:ATP hydrolysis activity"/>
    <property type="evidence" value="ECO:0007669"/>
    <property type="project" value="RHEA"/>
</dbReference>
<evidence type="ECO:0000256" key="3">
    <source>
        <dbReference type="HAMAP-Rule" id="MF_01487"/>
    </source>
</evidence>
<accession>A0A656HCY5</accession>
<dbReference type="InterPro" id="IPR027785">
    <property type="entry name" value="UvrD-like_helicase_C"/>
</dbReference>
<evidence type="ECO:0000313" key="6">
    <source>
        <dbReference type="Proteomes" id="UP000005317"/>
    </source>
</evidence>
<dbReference type="SUPFAM" id="SSF52540">
    <property type="entry name" value="P-loop containing nucleoside triphosphate hydrolases"/>
    <property type="match status" value="1"/>
</dbReference>
<proteinExistence type="inferred from homology"/>
<sequence>MIQPLPHPLDEHLAGLLSRLDAGHADARNLQALVKYVSARTRDGVIAAPLADAPVTDWESLHSSPVIGQEGEYKPLILSATHAWLYRYWLYEERLARCIKEKIPPIPPFSKGGIESVEGEVSDLQQQAVELAKDSRFLIISGGPGTGKTTTVTRILAHLIEAGTNPARILLAAPTGKAAMRMQEAIRETRQRLALPEEVSSRIPDQASTLHRLLGYIPNRVGFRHHADNPLPADVVIVDEASMIDISLMTHLFEAVPPDARLILLGDKDQLASVETGSIFRDLCSGDALAGNRVVLQTSYRFVAEDGIGQLAQAIRRADEGHLLAVLDSPAYSDVTLDESPAGLDTDWLRNGWRDYVAAVSGGGREAVFRAFNALRILTPLRKGRLGVESLNPWVDGVMQRLLPVHDGAQKPWYAGRPVMVTQNDYRQNLFNGDIGIALPDENGALRIWFPAGEAGQYRAIAPIRLPAHETAWAMTIHKSQGSEFSRVLLILPEGEDLPLLGRELLYTAVTRAKQGLHILATRATLGRALRQVTPPASCLQERLQADKTPGQA</sequence>
<dbReference type="Gene3D" id="3.40.50.300">
    <property type="entry name" value="P-loop containing nucleotide triphosphate hydrolases"/>
    <property type="match status" value="3"/>
</dbReference>
<evidence type="ECO:0000313" key="5">
    <source>
        <dbReference type="EMBL" id="EIJ33029.1"/>
    </source>
</evidence>
<keyword evidence="2 3" id="KW-0067">ATP-binding</keyword>
<keyword evidence="3 5" id="KW-0347">Helicase</keyword>
<dbReference type="SMART" id="SM00382">
    <property type="entry name" value="AAA"/>
    <property type="match status" value="1"/>
</dbReference>
<dbReference type="InterPro" id="IPR050534">
    <property type="entry name" value="Coronavir_polyprotein_1ab"/>
</dbReference>
<keyword evidence="3" id="KW-0227">DNA damage</keyword>
<dbReference type="GO" id="GO:0003677">
    <property type="term" value="F:DNA binding"/>
    <property type="evidence" value="ECO:0007669"/>
    <property type="project" value="UniProtKB-UniRule"/>
</dbReference>
<dbReference type="RefSeq" id="WP_002706992.1">
    <property type="nucleotide sequence ID" value="NZ_JH651384.1"/>
</dbReference>
<dbReference type="GO" id="GO:0009338">
    <property type="term" value="C:exodeoxyribonuclease V complex"/>
    <property type="evidence" value="ECO:0007669"/>
    <property type="project" value="InterPro"/>
</dbReference>
<dbReference type="EMBL" id="JH651384">
    <property type="protein sequence ID" value="EIJ33029.1"/>
    <property type="molecule type" value="Genomic_DNA"/>
</dbReference>
<comment type="subunit">
    <text evidence="3">Heterotrimer of RecB, RecC and RecD. All subunits contribute to DNA-binding.</text>
</comment>
<dbReference type="GO" id="GO:0017116">
    <property type="term" value="F:single-stranded DNA helicase activity"/>
    <property type="evidence" value="ECO:0007669"/>
    <property type="project" value="TreeGrafter"/>
</dbReference>
<dbReference type="PANTHER" id="PTHR43788">
    <property type="entry name" value="DNA2/NAM7 HELICASE FAMILY MEMBER"/>
    <property type="match status" value="1"/>
</dbReference>
<reference evidence="6" key="1">
    <citation type="journal article" date="2011" name="Stand. Genomic Sci.">
        <title>Genome sequence of the filamentous, gliding Thiothrix nivea neotype strain (JP2(T)).</title>
        <authorList>
            <person name="Lapidus A."/>
            <person name="Nolan M."/>
            <person name="Lucas S."/>
            <person name="Glavina Del Rio T."/>
            <person name="Tice H."/>
            <person name="Cheng J.F."/>
            <person name="Tapia R."/>
            <person name="Han C."/>
            <person name="Goodwin L."/>
            <person name="Pitluck S."/>
            <person name="Liolios K."/>
            <person name="Pagani I."/>
            <person name="Ivanova N."/>
            <person name="Huntemann M."/>
            <person name="Mavromatis K."/>
            <person name="Mikhailova N."/>
            <person name="Pati A."/>
            <person name="Chen A."/>
            <person name="Palaniappan K."/>
            <person name="Land M."/>
            <person name="Brambilla E.M."/>
            <person name="Rohde M."/>
            <person name="Abt B."/>
            <person name="Verbarg S."/>
            <person name="Goker M."/>
            <person name="Bristow J."/>
            <person name="Eisen J.A."/>
            <person name="Markowitz V."/>
            <person name="Hugenholtz P."/>
            <person name="Kyrpides N.C."/>
            <person name="Klenk H.P."/>
            <person name="Woyke T."/>
        </authorList>
    </citation>
    <scope>NUCLEOTIDE SEQUENCE [LARGE SCALE GENOMIC DNA]</scope>
    <source>
        <strain evidence="6">ATCC 35100 / DSM 5205 / JP2</strain>
    </source>
</reference>
<keyword evidence="6" id="KW-1185">Reference proteome</keyword>
<evidence type="ECO:0000256" key="1">
    <source>
        <dbReference type="ARBA" id="ARBA00022741"/>
    </source>
</evidence>
<evidence type="ECO:0000259" key="4">
    <source>
        <dbReference type="SMART" id="SM00382"/>
    </source>
</evidence>
<keyword evidence="3" id="KW-0234">DNA repair</keyword>
<dbReference type="CDD" id="cd18809">
    <property type="entry name" value="SF1_C_RecD"/>
    <property type="match status" value="1"/>
</dbReference>
<feature type="domain" description="AAA+ ATPase" evidence="4">
    <location>
        <begin position="134"/>
        <end position="276"/>
    </location>
</feature>
<dbReference type="CDD" id="cd17933">
    <property type="entry name" value="DEXSc_RecD-like"/>
    <property type="match status" value="1"/>
</dbReference>
<keyword evidence="1 3" id="KW-0547">Nucleotide-binding</keyword>
<keyword evidence="3" id="KW-0238">DNA-binding</keyword>
<organism evidence="5 6">
    <name type="scientific">Thiothrix nivea (strain ATCC 35100 / DSM 5205 / JP2)</name>
    <dbReference type="NCBI Taxonomy" id="870187"/>
    <lineage>
        <taxon>Bacteria</taxon>
        <taxon>Pseudomonadati</taxon>
        <taxon>Pseudomonadota</taxon>
        <taxon>Gammaproteobacteria</taxon>
        <taxon>Thiotrichales</taxon>
        <taxon>Thiotrichaceae</taxon>
        <taxon>Thiothrix</taxon>
    </lineage>
</organism>
<dbReference type="GO" id="GO:0005524">
    <property type="term" value="F:ATP binding"/>
    <property type="evidence" value="ECO:0007669"/>
    <property type="project" value="UniProtKB-UniRule"/>
</dbReference>
<keyword evidence="3 5" id="KW-0378">Hydrolase</keyword>
<dbReference type="HAMAP" id="MF_01487">
    <property type="entry name" value="RecD"/>
    <property type="match status" value="1"/>
</dbReference>
<comment type="function">
    <text evidence="3">A helicase/nuclease that prepares dsDNA breaks (DSB) for recombinational DNA repair. Binds to DSBs and unwinds DNA via a highly rapid and processive ATP-dependent bidirectional helicase activity. Unwinds dsDNA until it encounters a Chi (crossover hotspot instigator) sequence from the 3' direction. Cuts ssDNA a few nucleotides 3' to the Chi site. The properties and activities of the enzyme are changed at Chi. The Chi-altered holoenzyme produces a long 3'-ssDNA overhang and facilitates RecA-binding to the ssDNA for homologous DNA recombination and repair. Holoenzyme degrades any linearized DNA that is unable to undergo homologous recombination. In the holoenzyme this subunit has ssDNA-dependent ATPase and 5'-3' helicase activity. When added to pre-assembled RecBC greatly stimulates nuclease activity and augments holoenzyme processivity. Negatively regulates the RecA-loading ability of RecBCD.</text>
</comment>
<gene>
    <name evidence="3" type="primary">recD</name>
    <name evidence="5" type="ORF">Thini_0376</name>
</gene>
<dbReference type="NCBIfam" id="TIGR01447">
    <property type="entry name" value="recD"/>
    <property type="match status" value="1"/>
</dbReference>
<dbReference type="AlphaFoldDB" id="A0A656HCY5"/>
<feature type="binding site" evidence="3">
    <location>
        <begin position="142"/>
        <end position="149"/>
    </location>
    <ligand>
        <name>ATP</name>
        <dbReference type="ChEBI" id="CHEBI:30616"/>
    </ligand>
</feature>